<dbReference type="InterPro" id="IPR008792">
    <property type="entry name" value="PQQD"/>
</dbReference>
<protein>
    <submittedName>
        <fullName evidence="2">Coenzyme PQQ synthesis protein D (PqqD)</fullName>
    </submittedName>
</protein>
<dbReference type="Gene3D" id="1.10.10.1150">
    <property type="entry name" value="Coenzyme PQQ synthesis protein D (PqqD)"/>
    <property type="match status" value="1"/>
</dbReference>
<dbReference type="Proteomes" id="UP000295680">
    <property type="component" value="Unassembled WGS sequence"/>
</dbReference>
<sequence>MPSTVHAATDGNGDLVLLNQVTGHWHKLNRTGTDFFHALSSSVDLDEAVNVLADRHPHIPAERIRHDVEQLVRALVARGLLVLAEDLKRSAAAVLMTAQKPTGRITSGQRAAALVAFLIALVLLRLPFRIATNTVIRLRKTLAHKDATVPEAESALSAAHRITRAYPGRVACLELSLTAVLTAALQRHRVDWCFGTAVDPQTFHAWIEVRGEPVTDPLDAPIPPTYRKVLTV</sequence>
<dbReference type="NCBIfam" id="NF033537">
    <property type="entry name" value="lasso_biosyn_B2"/>
    <property type="match status" value="1"/>
</dbReference>
<dbReference type="InterPro" id="IPR041881">
    <property type="entry name" value="PqqD_sf"/>
</dbReference>
<dbReference type="InterPro" id="IPR053521">
    <property type="entry name" value="McjB-like"/>
</dbReference>
<evidence type="ECO:0000259" key="1">
    <source>
        <dbReference type="Pfam" id="PF13471"/>
    </source>
</evidence>
<feature type="domain" description="Microcin J25-processing protein McjB C-terminal" evidence="1">
    <location>
        <begin position="128"/>
        <end position="217"/>
    </location>
</feature>
<organism evidence="2 3">
    <name type="scientific">Actinocrispum wychmicini</name>
    <dbReference type="NCBI Taxonomy" id="1213861"/>
    <lineage>
        <taxon>Bacteria</taxon>
        <taxon>Bacillati</taxon>
        <taxon>Actinomycetota</taxon>
        <taxon>Actinomycetes</taxon>
        <taxon>Pseudonocardiales</taxon>
        <taxon>Pseudonocardiaceae</taxon>
        <taxon>Actinocrispum</taxon>
    </lineage>
</organism>
<evidence type="ECO:0000313" key="2">
    <source>
        <dbReference type="EMBL" id="TCO57959.1"/>
    </source>
</evidence>
<accession>A0A4R2JMT0</accession>
<dbReference type="RefSeq" id="WP_243726994.1">
    <property type="nucleotide sequence ID" value="NZ_SLWS01000005.1"/>
</dbReference>
<name>A0A4R2JMT0_9PSEU</name>
<dbReference type="Pfam" id="PF13471">
    <property type="entry name" value="Transglut_core3"/>
    <property type="match status" value="1"/>
</dbReference>
<dbReference type="AlphaFoldDB" id="A0A4R2JMT0"/>
<gene>
    <name evidence="2" type="ORF">EV192_10521</name>
</gene>
<dbReference type="EMBL" id="SLWS01000005">
    <property type="protein sequence ID" value="TCO57959.1"/>
    <property type="molecule type" value="Genomic_DNA"/>
</dbReference>
<dbReference type="Pfam" id="PF05402">
    <property type="entry name" value="PqqD"/>
    <property type="match status" value="1"/>
</dbReference>
<reference evidence="2 3" key="1">
    <citation type="submission" date="2019-03" db="EMBL/GenBank/DDBJ databases">
        <title>Genomic Encyclopedia of Type Strains, Phase IV (KMG-IV): sequencing the most valuable type-strain genomes for metagenomic binning, comparative biology and taxonomic classification.</title>
        <authorList>
            <person name="Goeker M."/>
        </authorList>
    </citation>
    <scope>NUCLEOTIDE SEQUENCE [LARGE SCALE GENOMIC DNA]</scope>
    <source>
        <strain evidence="2 3">DSM 45934</strain>
    </source>
</reference>
<dbReference type="InterPro" id="IPR032708">
    <property type="entry name" value="McjB_C"/>
</dbReference>
<proteinExistence type="predicted"/>
<evidence type="ECO:0000313" key="3">
    <source>
        <dbReference type="Proteomes" id="UP000295680"/>
    </source>
</evidence>
<comment type="caution">
    <text evidence="2">The sequence shown here is derived from an EMBL/GenBank/DDBJ whole genome shotgun (WGS) entry which is preliminary data.</text>
</comment>
<keyword evidence="3" id="KW-1185">Reference proteome</keyword>